<organism evidence="12">
    <name type="scientific">Photinus pyralis</name>
    <name type="common">Common eastern firefly</name>
    <name type="synonym">Lampyris pyralis</name>
    <dbReference type="NCBI Taxonomy" id="7054"/>
    <lineage>
        <taxon>Eukaryota</taxon>
        <taxon>Metazoa</taxon>
        <taxon>Ecdysozoa</taxon>
        <taxon>Arthropoda</taxon>
        <taxon>Hexapoda</taxon>
        <taxon>Insecta</taxon>
        <taxon>Pterygota</taxon>
        <taxon>Neoptera</taxon>
        <taxon>Endopterygota</taxon>
        <taxon>Coleoptera</taxon>
        <taxon>Polyphaga</taxon>
        <taxon>Elateriformia</taxon>
        <taxon>Elateroidea</taxon>
        <taxon>Lampyridae</taxon>
        <taxon>Lampyrinae</taxon>
        <taxon>Photinus</taxon>
    </lineage>
</organism>
<comment type="similarity">
    <text evidence="10">Belongs to the KAE1 / TsaD family.</text>
</comment>
<name>A0A1Y1M9Q3_PHOPY</name>
<dbReference type="InterPro" id="IPR017861">
    <property type="entry name" value="KAE1/TsaD"/>
</dbReference>
<dbReference type="EMBL" id="GEZM01036651">
    <property type="protein sequence ID" value="JAV82542.1"/>
    <property type="molecule type" value="Transcribed_RNA"/>
</dbReference>
<protein>
    <recommendedName>
        <fullName evidence="2">N(6)-L-threonylcarbamoyladenine synthase</fullName>
        <ecNumber evidence="2">2.3.1.234</ecNumber>
    </recommendedName>
</protein>
<evidence type="ECO:0000256" key="4">
    <source>
        <dbReference type="ARBA" id="ARBA00022694"/>
    </source>
</evidence>
<keyword evidence="3 10" id="KW-0808">Transferase</keyword>
<dbReference type="KEGG" id="ppyr:116171809"/>
<dbReference type="InterPro" id="IPR000905">
    <property type="entry name" value="Gcp-like_dom"/>
</dbReference>
<proteinExistence type="inferred from homology"/>
<dbReference type="OrthoDB" id="10259622at2759"/>
<evidence type="ECO:0000256" key="8">
    <source>
        <dbReference type="ARBA" id="ARBA00023315"/>
    </source>
</evidence>
<dbReference type="InterPro" id="IPR043129">
    <property type="entry name" value="ATPase_NBD"/>
</dbReference>
<evidence type="ECO:0000256" key="2">
    <source>
        <dbReference type="ARBA" id="ARBA00012156"/>
    </source>
</evidence>
<evidence type="ECO:0000256" key="6">
    <source>
        <dbReference type="ARBA" id="ARBA00022946"/>
    </source>
</evidence>
<keyword evidence="4 10" id="KW-0819">tRNA processing</keyword>
<evidence type="ECO:0000313" key="12">
    <source>
        <dbReference type="EMBL" id="JAV82542.1"/>
    </source>
</evidence>
<evidence type="ECO:0000256" key="3">
    <source>
        <dbReference type="ARBA" id="ARBA00022679"/>
    </source>
</evidence>
<dbReference type="InterPro" id="IPR022450">
    <property type="entry name" value="TsaD"/>
</dbReference>
<dbReference type="GO" id="GO:0005739">
    <property type="term" value="C:mitochondrion"/>
    <property type="evidence" value="ECO:0007669"/>
    <property type="project" value="UniProtKB-SubCell"/>
</dbReference>
<evidence type="ECO:0000259" key="11">
    <source>
        <dbReference type="Pfam" id="PF00814"/>
    </source>
</evidence>
<dbReference type="EC" id="2.3.1.234" evidence="2"/>
<evidence type="ECO:0000256" key="10">
    <source>
        <dbReference type="HAMAP-Rule" id="MF_03179"/>
    </source>
</evidence>
<dbReference type="GO" id="GO:0002949">
    <property type="term" value="P:tRNA threonylcarbamoyladenosine modification"/>
    <property type="evidence" value="ECO:0007669"/>
    <property type="project" value="UniProtKB-UniRule"/>
</dbReference>
<dbReference type="FunFam" id="3.30.420.40:FF:000083">
    <property type="entry name" value="Probable tRNA N6-adenosine threonylcarbamoyltransferase, mitochondrial"/>
    <property type="match status" value="1"/>
</dbReference>
<comment type="catalytic activity">
    <reaction evidence="9 10">
        <text>L-threonylcarbamoyladenylate + adenosine(37) in tRNA = N(6)-L-threonylcarbamoyladenosine(37) in tRNA + AMP + H(+)</text>
        <dbReference type="Rhea" id="RHEA:37059"/>
        <dbReference type="Rhea" id="RHEA-COMP:10162"/>
        <dbReference type="Rhea" id="RHEA-COMP:10163"/>
        <dbReference type="ChEBI" id="CHEBI:15378"/>
        <dbReference type="ChEBI" id="CHEBI:73682"/>
        <dbReference type="ChEBI" id="CHEBI:74411"/>
        <dbReference type="ChEBI" id="CHEBI:74418"/>
        <dbReference type="ChEBI" id="CHEBI:456215"/>
        <dbReference type="EC" id="2.3.1.234"/>
    </reaction>
</comment>
<dbReference type="CDD" id="cd24134">
    <property type="entry name" value="ASKHA_NBD_OSGEPL1_QRI7_euk"/>
    <property type="match status" value="1"/>
</dbReference>
<comment type="cofactor">
    <cofactor evidence="10">
        <name>a divalent metal cation</name>
        <dbReference type="ChEBI" id="CHEBI:60240"/>
    </cofactor>
    <text evidence="10">Binds 1 divalent metal cation per subunit.</text>
</comment>
<dbReference type="RefSeq" id="XP_031344672.1">
    <property type="nucleotide sequence ID" value="XM_031488812.1"/>
</dbReference>
<evidence type="ECO:0000256" key="5">
    <source>
        <dbReference type="ARBA" id="ARBA00022723"/>
    </source>
</evidence>
<sequence length="417" mass="46062">MTQLLKLICNNSRRYSNIKRGVILGIETSCDDTGCAVVDTEGNILGEALNSQHLIHLKHGGIIPPIAQDLHRKNIENVVADALKEANLSCNEVDAIATTVKPGLPLSLTIGTKYGKHLCRTYNKPFIPIHHMEAHALTARMHDSTIEFPFLVLLISGGHCLLAIAQDVDKFLLMGQSFDDAPGEVFDKMARRLKLKDILEYSEMSGGQAIERAASKATNPLEFNFTPTLLRYRDCNFSFAGNKNQCVRHILAQERKHGLSPDAIIPGVNNLCAGLLLVMTRHLCHRVQRGMEYAALKHLIPSDRRTLVVSGGVACNNFVAAGLQVLCDGMEYKLARPPHKLCTDNGVMIAWNGIERWRANKGITTDLDSITIEKSSPLGEDVRKDVELANIKPKWIKLTGLVNQNENVKKDVLQNNG</sequence>
<comment type="subcellular location">
    <subcellularLocation>
        <location evidence="1 10">Mitochondrion</location>
    </subcellularLocation>
</comment>
<reference evidence="12" key="1">
    <citation type="journal article" date="2016" name="Sci. Rep.">
        <title>Molecular characterization of firefly nuptial gifts: a multi-omics approach sheds light on postcopulatory sexual selection.</title>
        <authorList>
            <person name="Al-Wathiqui N."/>
            <person name="Fallon T.R."/>
            <person name="South A."/>
            <person name="Weng J.K."/>
            <person name="Lewis S.M."/>
        </authorList>
    </citation>
    <scope>NUCLEOTIDE SEQUENCE</scope>
</reference>
<dbReference type="Pfam" id="PF00814">
    <property type="entry name" value="TsaD"/>
    <property type="match status" value="1"/>
</dbReference>
<dbReference type="PRINTS" id="PR00789">
    <property type="entry name" value="OSIALOPTASE"/>
</dbReference>
<evidence type="ECO:0000256" key="9">
    <source>
        <dbReference type="ARBA" id="ARBA00048117"/>
    </source>
</evidence>
<keyword evidence="5 10" id="KW-0479">Metal-binding</keyword>
<evidence type="ECO:0000256" key="1">
    <source>
        <dbReference type="ARBA" id="ARBA00004173"/>
    </source>
</evidence>
<accession>A0A1Y1M9Q3</accession>
<dbReference type="HAMAP" id="MF_01445">
    <property type="entry name" value="TsaD"/>
    <property type="match status" value="1"/>
</dbReference>
<dbReference type="PANTHER" id="PTHR11735:SF6">
    <property type="entry name" value="TRNA N6-ADENOSINE THREONYLCARBAMOYLTRANSFERASE, MITOCHONDRIAL"/>
    <property type="match status" value="1"/>
</dbReference>
<dbReference type="AlphaFoldDB" id="A0A1Y1M9Q3"/>
<dbReference type="Gene3D" id="3.30.420.40">
    <property type="match status" value="2"/>
</dbReference>
<dbReference type="NCBIfam" id="TIGR00329">
    <property type="entry name" value="gcp_kae1"/>
    <property type="match status" value="1"/>
</dbReference>
<comment type="subunit">
    <text evidence="10">Homodimer.</text>
</comment>
<dbReference type="SUPFAM" id="SSF53067">
    <property type="entry name" value="Actin-like ATPase domain"/>
    <property type="match status" value="1"/>
</dbReference>
<dbReference type="GO" id="GO:0061711">
    <property type="term" value="F:tRNA N(6)-L-threonylcarbamoyladenine synthase activity"/>
    <property type="evidence" value="ECO:0007669"/>
    <property type="project" value="UniProtKB-EC"/>
</dbReference>
<comment type="function">
    <text evidence="10">Required for the formation of a threonylcarbamoyl group on adenosine at position 37 (t(6)A37) in mitochondrial tRNAs that read codons beginning with adenine. Probably involved in the transfer of the threonylcarbamoyl moiety of threonylcarbamoyl-AMP (TC-AMP) to the N6 group of A37. Involved in mitochondrial genome maintenance.</text>
</comment>
<keyword evidence="8 10" id="KW-0012">Acyltransferase</keyword>
<evidence type="ECO:0000256" key="7">
    <source>
        <dbReference type="ARBA" id="ARBA00023128"/>
    </source>
</evidence>
<dbReference type="PANTHER" id="PTHR11735">
    <property type="entry name" value="TRNA N6-ADENOSINE THREONYLCARBAMOYLTRANSFERASE"/>
    <property type="match status" value="1"/>
</dbReference>
<dbReference type="GO" id="GO:0046872">
    <property type="term" value="F:metal ion binding"/>
    <property type="evidence" value="ECO:0007669"/>
    <property type="project" value="UniProtKB-KW"/>
</dbReference>
<keyword evidence="6" id="KW-0809">Transit peptide</keyword>
<feature type="domain" description="Gcp-like" evidence="11">
    <location>
        <begin position="43"/>
        <end position="351"/>
    </location>
</feature>
<keyword evidence="7 10" id="KW-0496">Mitochondrion</keyword>
<dbReference type="GeneID" id="116171809"/>